<keyword evidence="2" id="KW-1185">Reference proteome</keyword>
<dbReference type="AlphaFoldDB" id="A0A1Q3E7N1"/>
<comment type="caution">
    <text evidence="1">The sequence shown here is derived from an EMBL/GenBank/DDBJ whole genome shotgun (WGS) entry which is preliminary data.</text>
</comment>
<organism evidence="1 2">
    <name type="scientific">Lentinula edodes</name>
    <name type="common">Shiitake mushroom</name>
    <name type="synonym">Lentinus edodes</name>
    <dbReference type="NCBI Taxonomy" id="5353"/>
    <lineage>
        <taxon>Eukaryota</taxon>
        <taxon>Fungi</taxon>
        <taxon>Dikarya</taxon>
        <taxon>Basidiomycota</taxon>
        <taxon>Agaricomycotina</taxon>
        <taxon>Agaricomycetes</taxon>
        <taxon>Agaricomycetidae</taxon>
        <taxon>Agaricales</taxon>
        <taxon>Marasmiineae</taxon>
        <taxon>Omphalotaceae</taxon>
        <taxon>Lentinula</taxon>
    </lineage>
</organism>
<evidence type="ECO:0000313" key="1">
    <source>
        <dbReference type="EMBL" id="GAW03245.1"/>
    </source>
</evidence>
<evidence type="ECO:0000313" key="2">
    <source>
        <dbReference type="Proteomes" id="UP000188533"/>
    </source>
</evidence>
<name>A0A1Q3E7N1_LENED</name>
<dbReference type="Proteomes" id="UP000188533">
    <property type="component" value="Unassembled WGS sequence"/>
</dbReference>
<gene>
    <name evidence="1" type="ORF">LENED_004954</name>
</gene>
<reference evidence="1 2" key="2">
    <citation type="submission" date="2017-02" db="EMBL/GenBank/DDBJ databases">
        <title>A genome survey and senescence transcriptome analysis in Lentinula edodes.</title>
        <authorList>
            <person name="Sakamoto Y."/>
            <person name="Nakade K."/>
            <person name="Sato S."/>
            <person name="Yoshida Y."/>
            <person name="Miyazaki K."/>
            <person name="Natsume S."/>
            <person name="Konno N."/>
        </authorList>
    </citation>
    <scope>NUCLEOTIDE SEQUENCE [LARGE SCALE GENOMIC DNA]</scope>
    <source>
        <strain evidence="1 2">NBRC 111202</strain>
    </source>
</reference>
<dbReference type="EMBL" id="BDGU01000139">
    <property type="protein sequence ID" value="GAW03245.1"/>
    <property type="molecule type" value="Genomic_DNA"/>
</dbReference>
<reference evidence="1 2" key="1">
    <citation type="submission" date="2016-08" db="EMBL/GenBank/DDBJ databases">
        <authorList>
            <consortium name="Lentinula edodes genome sequencing consortium"/>
            <person name="Sakamoto Y."/>
            <person name="Nakade K."/>
            <person name="Sato S."/>
            <person name="Yoshida Y."/>
            <person name="Miyazaki K."/>
            <person name="Natsume S."/>
            <person name="Konno N."/>
        </authorList>
    </citation>
    <scope>NUCLEOTIDE SEQUENCE [LARGE SCALE GENOMIC DNA]</scope>
    <source>
        <strain evidence="1 2">NBRC 111202</strain>
    </source>
</reference>
<accession>A0A1Q3E7N1</accession>
<protein>
    <submittedName>
        <fullName evidence="1">Uncharacterized protein</fullName>
    </submittedName>
</protein>
<sequence length="91" mass="10039">MDTPPASLQNTSIPDGRSCGLYGRARSETVKVSGAPLMLPHVNHRERHGLSYCQLSIEKANKVNRFSISTLGTQYLSTRVLPMKIYSFSAV</sequence>
<proteinExistence type="predicted"/>